<dbReference type="NCBIfam" id="TIGR00254">
    <property type="entry name" value="GGDEF"/>
    <property type="match status" value="1"/>
</dbReference>
<evidence type="ECO:0000313" key="7">
    <source>
        <dbReference type="EMBL" id="GLS25249.1"/>
    </source>
</evidence>
<dbReference type="Proteomes" id="UP001156870">
    <property type="component" value="Unassembled WGS sequence"/>
</dbReference>
<organism evidence="7 8">
    <name type="scientific">Marinibactrum halimedae</name>
    <dbReference type="NCBI Taxonomy" id="1444977"/>
    <lineage>
        <taxon>Bacteria</taxon>
        <taxon>Pseudomonadati</taxon>
        <taxon>Pseudomonadota</taxon>
        <taxon>Gammaproteobacteria</taxon>
        <taxon>Cellvibrionales</taxon>
        <taxon>Cellvibrionaceae</taxon>
        <taxon>Marinibactrum</taxon>
    </lineage>
</organism>
<feature type="domain" description="GGDEF" evidence="6">
    <location>
        <begin position="184"/>
        <end position="313"/>
    </location>
</feature>
<comment type="cofactor">
    <cofactor evidence="1">
        <name>Mg(2+)</name>
        <dbReference type="ChEBI" id="CHEBI:18420"/>
    </cofactor>
</comment>
<dbReference type="AlphaFoldDB" id="A0AA37WKZ1"/>
<gene>
    <name evidence="7" type="ORF">GCM10007877_09630</name>
</gene>
<comment type="catalytic activity">
    <reaction evidence="3">
        <text>2 GTP = 3',3'-c-di-GMP + 2 diphosphate</text>
        <dbReference type="Rhea" id="RHEA:24898"/>
        <dbReference type="ChEBI" id="CHEBI:33019"/>
        <dbReference type="ChEBI" id="CHEBI:37565"/>
        <dbReference type="ChEBI" id="CHEBI:58805"/>
        <dbReference type="EC" id="2.7.7.65"/>
    </reaction>
</comment>
<feature type="transmembrane region" description="Helical" evidence="5">
    <location>
        <begin position="115"/>
        <end position="139"/>
    </location>
</feature>
<dbReference type="FunFam" id="3.30.70.270:FF:000001">
    <property type="entry name" value="Diguanylate cyclase domain protein"/>
    <property type="match status" value="1"/>
</dbReference>
<evidence type="ECO:0000256" key="3">
    <source>
        <dbReference type="ARBA" id="ARBA00034247"/>
    </source>
</evidence>
<feature type="region of interest" description="Disordered" evidence="4">
    <location>
        <begin position="313"/>
        <end position="332"/>
    </location>
</feature>
<evidence type="ECO:0000313" key="8">
    <source>
        <dbReference type="Proteomes" id="UP001156870"/>
    </source>
</evidence>
<feature type="transmembrane region" description="Helical" evidence="5">
    <location>
        <begin position="84"/>
        <end position="103"/>
    </location>
</feature>
<dbReference type="EMBL" id="BSPD01000027">
    <property type="protein sequence ID" value="GLS25249.1"/>
    <property type="molecule type" value="Genomic_DNA"/>
</dbReference>
<evidence type="ECO:0000256" key="4">
    <source>
        <dbReference type="SAM" id="MobiDB-lite"/>
    </source>
</evidence>
<dbReference type="PANTHER" id="PTHR45138:SF9">
    <property type="entry name" value="DIGUANYLATE CYCLASE DGCM-RELATED"/>
    <property type="match status" value="1"/>
</dbReference>
<sequence length="332" mass="37552">MIKKMKLSIREGVSIDAINTSKSFFAMRAVLVSLLLFLPVNAVICLTQFERKTSISTLDLWIESCIILQVSAILAMVQRLQYNARAYFQLSLAFSLLLISMLTDLMDELTELNDLYALFAENITFISALVLLLTGFYTWQTHYDLLVKTLEEESTIDPLTKTFNRRYMDSLIESYLTHPPRGTCDMSLMVIDLDNFKRVNDTYGHHIGDIVLQVTAEVINEQTGENDKLARMGGEEFEVVMFNTDEENAVALAESIGKRLSETTIPPVGKVTASIGIATYRNDETLVELRQRADSAMYRAKALGKNRVEIADDRPNFNEPITPFDPNKDDFS</sequence>
<dbReference type="GO" id="GO:0043709">
    <property type="term" value="P:cell adhesion involved in single-species biofilm formation"/>
    <property type="evidence" value="ECO:0007669"/>
    <property type="project" value="TreeGrafter"/>
</dbReference>
<dbReference type="EC" id="2.7.7.65" evidence="2"/>
<dbReference type="PROSITE" id="PS50887">
    <property type="entry name" value="GGDEF"/>
    <property type="match status" value="1"/>
</dbReference>
<dbReference type="InterPro" id="IPR043128">
    <property type="entry name" value="Rev_trsase/Diguanyl_cyclase"/>
</dbReference>
<dbReference type="SUPFAM" id="SSF55073">
    <property type="entry name" value="Nucleotide cyclase"/>
    <property type="match status" value="1"/>
</dbReference>
<keyword evidence="5" id="KW-0812">Transmembrane</keyword>
<dbReference type="PANTHER" id="PTHR45138">
    <property type="entry name" value="REGULATORY COMPONENTS OF SENSORY TRANSDUCTION SYSTEM"/>
    <property type="match status" value="1"/>
</dbReference>
<feature type="transmembrane region" description="Helical" evidence="5">
    <location>
        <begin position="58"/>
        <end position="77"/>
    </location>
</feature>
<evidence type="ECO:0000256" key="5">
    <source>
        <dbReference type="SAM" id="Phobius"/>
    </source>
</evidence>
<keyword evidence="5" id="KW-0472">Membrane</keyword>
<protein>
    <recommendedName>
        <fullName evidence="2">diguanylate cyclase</fullName>
        <ecNumber evidence="2">2.7.7.65</ecNumber>
    </recommendedName>
</protein>
<dbReference type="GO" id="GO:1902201">
    <property type="term" value="P:negative regulation of bacterial-type flagellum-dependent cell motility"/>
    <property type="evidence" value="ECO:0007669"/>
    <property type="project" value="TreeGrafter"/>
</dbReference>
<dbReference type="InterPro" id="IPR029787">
    <property type="entry name" value="Nucleotide_cyclase"/>
</dbReference>
<dbReference type="InterPro" id="IPR000160">
    <property type="entry name" value="GGDEF_dom"/>
</dbReference>
<proteinExistence type="predicted"/>
<comment type="caution">
    <text evidence="7">The sequence shown here is derived from an EMBL/GenBank/DDBJ whole genome shotgun (WGS) entry which is preliminary data.</text>
</comment>
<evidence type="ECO:0000256" key="1">
    <source>
        <dbReference type="ARBA" id="ARBA00001946"/>
    </source>
</evidence>
<keyword evidence="5" id="KW-1133">Transmembrane helix</keyword>
<name>A0AA37WKZ1_9GAMM</name>
<dbReference type="Pfam" id="PF00990">
    <property type="entry name" value="GGDEF"/>
    <property type="match status" value="1"/>
</dbReference>
<dbReference type="SMART" id="SM00267">
    <property type="entry name" value="GGDEF"/>
    <property type="match status" value="1"/>
</dbReference>
<keyword evidence="8" id="KW-1185">Reference proteome</keyword>
<accession>A0AA37WKZ1</accession>
<dbReference type="InterPro" id="IPR050469">
    <property type="entry name" value="Diguanylate_Cyclase"/>
</dbReference>
<reference evidence="7 8" key="1">
    <citation type="journal article" date="2014" name="Int. J. Syst. Evol. Microbiol.">
        <title>Complete genome sequence of Corynebacterium casei LMG S-19264T (=DSM 44701T), isolated from a smear-ripened cheese.</title>
        <authorList>
            <consortium name="US DOE Joint Genome Institute (JGI-PGF)"/>
            <person name="Walter F."/>
            <person name="Albersmeier A."/>
            <person name="Kalinowski J."/>
            <person name="Ruckert C."/>
        </authorList>
    </citation>
    <scope>NUCLEOTIDE SEQUENCE [LARGE SCALE GENOMIC DNA]</scope>
    <source>
        <strain evidence="7 8">NBRC 110095</strain>
    </source>
</reference>
<dbReference type="Gene3D" id="3.30.70.270">
    <property type="match status" value="1"/>
</dbReference>
<evidence type="ECO:0000256" key="2">
    <source>
        <dbReference type="ARBA" id="ARBA00012528"/>
    </source>
</evidence>
<dbReference type="GO" id="GO:0052621">
    <property type="term" value="F:diguanylate cyclase activity"/>
    <property type="evidence" value="ECO:0007669"/>
    <property type="project" value="UniProtKB-EC"/>
</dbReference>
<dbReference type="CDD" id="cd01949">
    <property type="entry name" value="GGDEF"/>
    <property type="match status" value="1"/>
</dbReference>
<evidence type="ECO:0000259" key="6">
    <source>
        <dbReference type="PROSITE" id="PS50887"/>
    </source>
</evidence>
<dbReference type="GO" id="GO:0005886">
    <property type="term" value="C:plasma membrane"/>
    <property type="evidence" value="ECO:0007669"/>
    <property type="project" value="TreeGrafter"/>
</dbReference>